<organism evidence="3">
    <name type="scientific">Bradyrhizobium sp. LLZ17</name>
    <dbReference type="NCBI Taxonomy" id="3239388"/>
    <lineage>
        <taxon>Bacteria</taxon>
        <taxon>Pseudomonadati</taxon>
        <taxon>Pseudomonadota</taxon>
        <taxon>Alphaproteobacteria</taxon>
        <taxon>Hyphomicrobiales</taxon>
        <taxon>Nitrobacteraceae</taxon>
        <taxon>Bradyrhizobium</taxon>
    </lineage>
</organism>
<protein>
    <submittedName>
        <fullName evidence="3">Alpha/beta hydrolase</fullName>
    </submittedName>
</protein>
<keyword evidence="1 3" id="KW-0378">Hydrolase</keyword>
<dbReference type="SUPFAM" id="SSF53474">
    <property type="entry name" value="alpha/beta-Hydrolases"/>
    <property type="match status" value="1"/>
</dbReference>
<accession>A0AB39XHT6</accession>
<reference evidence="3" key="1">
    <citation type="submission" date="2024-08" db="EMBL/GenBank/DDBJ databases">
        <authorList>
            <person name="Chaddad Z."/>
            <person name="Lamrabet M."/>
            <person name="Bouhnik O."/>
            <person name="Alami S."/>
            <person name="Wipf D."/>
            <person name="Courty P.E."/>
            <person name="Missbah El Idrissi M."/>
        </authorList>
    </citation>
    <scope>NUCLEOTIDE SEQUENCE</scope>
    <source>
        <strain evidence="3">LLZ17</strain>
    </source>
</reference>
<dbReference type="RefSeq" id="WP_369720800.1">
    <property type="nucleotide sequence ID" value="NZ_CP165734.1"/>
</dbReference>
<dbReference type="AlphaFoldDB" id="A0AB39XHT6"/>
<dbReference type="InterPro" id="IPR022742">
    <property type="entry name" value="Hydrolase_4"/>
</dbReference>
<dbReference type="InterPro" id="IPR050261">
    <property type="entry name" value="FrsA_esterase"/>
</dbReference>
<dbReference type="EMBL" id="CP165734">
    <property type="protein sequence ID" value="XDV56352.1"/>
    <property type="molecule type" value="Genomic_DNA"/>
</dbReference>
<dbReference type="PANTHER" id="PTHR22946:SF9">
    <property type="entry name" value="POLYKETIDE TRANSFERASE AF380"/>
    <property type="match status" value="1"/>
</dbReference>
<evidence type="ECO:0000313" key="3">
    <source>
        <dbReference type="EMBL" id="XDV56352.1"/>
    </source>
</evidence>
<dbReference type="Pfam" id="PF12146">
    <property type="entry name" value="Hydrolase_4"/>
    <property type="match status" value="1"/>
</dbReference>
<proteinExistence type="predicted"/>
<evidence type="ECO:0000256" key="1">
    <source>
        <dbReference type="ARBA" id="ARBA00022801"/>
    </source>
</evidence>
<name>A0AB39XHT6_9BRAD</name>
<gene>
    <name evidence="3" type="ORF">AB8Z38_27320</name>
</gene>
<dbReference type="InterPro" id="IPR029058">
    <property type="entry name" value="AB_hydrolase_fold"/>
</dbReference>
<dbReference type="Gene3D" id="3.40.50.1820">
    <property type="entry name" value="alpha/beta hydrolase"/>
    <property type="match status" value="1"/>
</dbReference>
<dbReference type="PANTHER" id="PTHR22946">
    <property type="entry name" value="DIENELACTONE HYDROLASE DOMAIN-CONTAINING PROTEIN-RELATED"/>
    <property type="match status" value="1"/>
</dbReference>
<dbReference type="GO" id="GO:0052689">
    <property type="term" value="F:carboxylic ester hydrolase activity"/>
    <property type="evidence" value="ECO:0007669"/>
    <property type="project" value="UniProtKB-ARBA"/>
</dbReference>
<evidence type="ECO:0000259" key="2">
    <source>
        <dbReference type="Pfam" id="PF12146"/>
    </source>
</evidence>
<feature type="domain" description="Serine aminopeptidase S33" evidence="2">
    <location>
        <begin position="28"/>
        <end position="143"/>
    </location>
</feature>
<sequence>MFEVVEFPSQGATLRGRFYRPAQAAAPWSTVVMTHGTTATITMCLDRYAEVFCRAGLAVLLYDHRNFGLSGGEPRQLINPWLQARGYRDAMNYLLTRADVHSERIAAWGDSYSGMIALAVGALDPRYAAVAVQCPACGMEMPKLPPDEWHFQTMQTIFDGGDITGTPETTTGPLPVVSADQIGAPSLLKPIQAYRWFIDYGGRHGTLWENRVIRVIPPTWCRSAPIWRRRSFAGRPCSWPVATTR</sequence>